<dbReference type="Proteomes" id="UP001168528">
    <property type="component" value="Unassembled WGS sequence"/>
</dbReference>
<organism evidence="1 2">
    <name type="scientific">Rhodocytophaga aerolata</name>
    <dbReference type="NCBI Taxonomy" id="455078"/>
    <lineage>
        <taxon>Bacteria</taxon>
        <taxon>Pseudomonadati</taxon>
        <taxon>Bacteroidota</taxon>
        <taxon>Cytophagia</taxon>
        <taxon>Cytophagales</taxon>
        <taxon>Rhodocytophagaceae</taxon>
        <taxon>Rhodocytophaga</taxon>
    </lineage>
</organism>
<gene>
    <name evidence="1" type="ORF">Q0590_32680</name>
</gene>
<evidence type="ECO:0000313" key="1">
    <source>
        <dbReference type="EMBL" id="MDO1451076.1"/>
    </source>
</evidence>
<dbReference type="EMBL" id="JAUKPO010000042">
    <property type="protein sequence ID" value="MDO1451076.1"/>
    <property type="molecule type" value="Genomic_DNA"/>
</dbReference>
<proteinExistence type="predicted"/>
<keyword evidence="2" id="KW-1185">Reference proteome</keyword>
<accession>A0ABT8RH91</accession>
<dbReference type="Gene3D" id="1.10.260.40">
    <property type="entry name" value="lambda repressor-like DNA-binding domains"/>
    <property type="match status" value="1"/>
</dbReference>
<name>A0ABT8RH91_9BACT</name>
<evidence type="ECO:0000313" key="2">
    <source>
        <dbReference type="Proteomes" id="UP001168528"/>
    </source>
</evidence>
<dbReference type="SUPFAM" id="SSF47413">
    <property type="entry name" value="lambda repressor-like DNA-binding domains"/>
    <property type="match status" value="1"/>
</dbReference>
<comment type="caution">
    <text evidence="1">The sequence shown here is derived from an EMBL/GenBank/DDBJ whole genome shotgun (WGS) entry which is preliminary data.</text>
</comment>
<protein>
    <submittedName>
        <fullName evidence="1">XRE family transcriptional regulator</fullName>
    </submittedName>
</protein>
<dbReference type="RefSeq" id="WP_302041876.1">
    <property type="nucleotide sequence ID" value="NZ_JAUKPO010000042.1"/>
</dbReference>
<sequence length="78" mass="9133">MVKEQSIDPRILQIAAKIKRLRIEKGYSSYEKFAYDHDLPRVGYGNHEKGTNFTFASLLRILDIHNISMKEFFKDLEG</sequence>
<reference evidence="1" key="1">
    <citation type="submission" date="2023-07" db="EMBL/GenBank/DDBJ databases">
        <title>The genome sequence of Rhodocytophaga aerolata KACC 12507.</title>
        <authorList>
            <person name="Zhang X."/>
        </authorList>
    </citation>
    <scope>NUCLEOTIDE SEQUENCE</scope>
    <source>
        <strain evidence="1">KACC 12507</strain>
    </source>
</reference>
<dbReference type="InterPro" id="IPR010982">
    <property type="entry name" value="Lambda_DNA-bd_dom_sf"/>
</dbReference>